<dbReference type="EMBL" id="JABBXH010000001">
    <property type="protein sequence ID" value="NMP29948.1"/>
    <property type="molecule type" value="Genomic_DNA"/>
</dbReference>
<keyword evidence="1" id="KW-0472">Membrane</keyword>
<feature type="transmembrane region" description="Helical" evidence="1">
    <location>
        <begin position="137"/>
        <end position="158"/>
    </location>
</feature>
<gene>
    <name evidence="2" type="ORF">HII17_00115</name>
</gene>
<feature type="transmembrane region" description="Helical" evidence="1">
    <location>
        <begin position="62"/>
        <end position="80"/>
    </location>
</feature>
<accession>A0A7Y0L999</accession>
<name>A0A7Y0L999_9GAMM</name>
<keyword evidence="1" id="KW-0812">Transmembrane</keyword>
<evidence type="ECO:0000256" key="1">
    <source>
        <dbReference type="SAM" id="Phobius"/>
    </source>
</evidence>
<keyword evidence="3" id="KW-1185">Reference proteome</keyword>
<dbReference type="AlphaFoldDB" id="A0A7Y0L999"/>
<organism evidence="2 3">
    <name type="scientific">Thalassotalea algicola</name>
    <dbReference type="NCBI Taxonomy" id="2716224"/>
    <lineage>
        <taxon>Bacteria</taxon>
        <taxon>Pseudomonadati</taxon>
        <taxon>Pseudomonadota</taxon>
        <taxon>Gammaproteobacteria</taxon>
        <taxon>Alteromonadales</taxon>
        <taxon>Colwelliaceae</taxon>
        <taxon>Thalassotalea</taxon>
    </lineage>
</organism>
<proteinExistence type="predicted"/>
<feature type="transmembrane region" description="Helical" evidence="1">
    <location>
        <begin position="222"/>
        <end position="243"/>
    </location>
</feature>
<feature type="transmembrane region" description="Helical" evidence="1">
    <location>
        <begin position="92"/>
        <end position="116"/>
    </location>
</feature>
<reference evidence="2 3" key="1">
    <citation type="submission" date="2020-04" db="EMBL/GenBank/DDBJ databases">
        <title>Thalassotalea sp. M1531, isolated from the surface of marine red alga.</title>
        <authorList>
            <person name="Pang L."/>
            <person name="Lu D.-C."/>
        </authorList>
    </citation>
    <scope>NUCLEOTIDE SEQUENCE [LARGE SCALE GENOMIC DNA]</scope>
    <source>
        <strain evidence="2 3">M1531</strain>
    </source>
</reference>
<feature type="transmembrane region" description="Helical" evidence="1">
    <location>
        <begin position="6"/>
        <end position="23"/>
    </location>
</feature>
<feature type="transmembrane region" description="Helical" evidence="1">
    <location>
        <begin position="249"/>
        <end position="267"/>
    </location>
</feature>
<sequence length="286" mass="32538">MIASIIFYVVVAVQLWLISHFYANRVTKNMQHVSDNYSEQEYPKLYPKSKSHYLRIQKLFKVANRTVLSLGILALSVLIYGDITEGYKPPNVAAAIIFMLQLAPFGLLELTEYNYFNEMRKQLHKPTRTSSLSRRSLTNYLTPIQLWLGVILMVVAITSDLLVHQAEEPFLLGMNESALYRSITLVVCNLLMLGIALKNIFGKKPDPFQHDDDRQYQTQQTVVTLFYLCLCISFFFLLKSVLIGTGAEGFEAVATAIYSIVIAYVSVGHRVRCINLTKIDFNAYKA</sequence>
<feature type="transmembrane region" description="Helical" evidence="1">
    <location>
        <begin position="178"/>
        <end position="201"/>
    </location>
</feature>
<evidence type="ECO:0000313" key="2">
    <source>
        <dbReference type="EMBL" id="NMP29948.1"/>
    </source>
</evidence>
<dbReference type="RefSeq" id="WP_169073304.1">
    <property type="nucleotide sequence ID" value="NZ_JABBXH010000001.1"/>
</dbReference>
<comment type="caution">
    <text evidence="2">The sequence shown here is derived from an EMBL/GenBank/DDBJ whole genome shotgun (WGS) entry which is preliminary data.</text>
</comment>
<evidence type="ECO:0000313" key="3">
    <source>
        <dbReference type="Proteomes" id="UP000568664"/>
    </source>
</evidence>
<keyword evidence="1" id="KW-1133">Transmembrane helix</keyword>
<protein>
    <submittedName>
        <fullName evidence="2">Uncharacterized protein</fullName>
    </submittedName>
</protein>
<dbReference type="Proteomes" id="UP000568664">
    <property type="component" value="Unassembled WGS sequence"/>
</dbReference>